<dbReference type="GO" id="GO:0012505">
    <property type="term" value="C:endomembrane system"/>
    <property type="evidence" value="ECO:0007669"/>
    <property type="project" value="UniProtKB-ARBA"/>
</dbReference>
<feature type="compositionally biased region" description="Basic residues" evidence="8">
    <location>
        <begin position="106"/>
        <end position="115"/>
    </location>
</feature>
<feature type="active site" description="Charge relay system" evidence="6 7">
    <location>
        <position position="890"/>
    </location>
</feature>
<sequence length="2027" mass="213373">MHGQLLIHALCWWAIARGQKEAPGEGPNRRNAHAPPEVAAPEPHWGRNADIRANLPFLHRRGPAKKKQGPAAAGGRGEGPARRAPARPHVARLDKRDADRVPAWPRAKKAPRRGPGKAPLHGPGKKRARPLKGPGKAPLHGPGKKRAPPLKGPGKAPLHGKPPGKAPAKPPAPALDKERLREKMRARKKNEAGPAPRSDGQCACECEAASIPSYVGDGWCDAENNLAPCYDGGDCCAETCNPDAYFTCGIAGYSCDDPNAAACASRSGYACESVFGEATWAPWTYYYGGYEPSPGPVTDDAPPVPAPAPGPATMTPSYYYYGGGWRDDNNTVADCVDGDDCSAYWVGDGVCDGVDQAYGCDLTCYENDGGDCDTPAFTDWGFQQGWCSSELDEYVGSVYSIEECWGLCEDTYGSELVAVNRDQNNYCYCQHDCQCLDEGHGGGYYVATSDAIPELPGPCGGGGGGGDDDSSSLADCAADGDDCPAYWVGDGVCDGVDQWDGCDLSCYDQDGGDCCDGYACTADDDWGTWDDGDDASYGGGSVDDCSGDGDSCPETWIGDGLCDGLDQAYDCDLSCYERDGGDCCDGYACAADDDYGYGYGGSWTPQFSYSYEGACPASCYGSSCDVWTMYGYTCASLEGDYDCDCSGCACEEFDFDWGYGYGSNGDDYAGDCADANGYDCCAAAIPSYVGDGWCDAENNESPCFDGGDCCESTCVTNAYECGFNGYACRDPSTYDCDAAADAASVGDGTCDAANNVDPCYDGGDCCAETCVGSACGNYQCADVAILSQQCDEAMACSACGTGCSWCAADLVCAASSDLPTLEELQWSAPAATCDATRADYSDTGASCPARDDPVEDPYYEAAAWYLEAIRAPEAWAAGYTGAGVQILVNDNGVDNTHPDLAKLDVANSCDVYAPSGWDAHGTVCASLAAGDANSHCGVGAAPGAGIASCTMMGANLASEYYDGSFISHHHDVNDISSNSWGYDLCERHSYSASCPFSCPSGTSSCPCDVCDGDDWSSGDLSSSCEAAVVSYCSYYFNNDVTPCLELDHYFVQCGYSQLSTAAHDKLVEGTTAGRGGLGMVFVFAAGNSYDVGQDVNYEGYQNSRFTMSVGALGQDLKHASYSSTGAPVFISAPGGDSENYHGMLAAQPLSHGLTDNCGDAGMGTSYAAPLVSGVVAMVLEANPNLTWRDVQGVLASTATRPHEDAEDQWTTNQAGVKHSYKYGFGLVDALAATAAATTWTTWGAELTLMTQTVSGEALVDFDGAEHWVESEAAAFGSSEFVIEGVAVYVTIKHPRRGDLRIELERNGVTSLLTDDKLEFGTRYTHHKYTTLRHWGERADEGAFTLRVADRRAGSGDDDDLGSNYWAEYYADDDGDDDGLLVSWTLQLYGHDGDPTTQETPQPTLSPPTITRWGSGQGWCYSDLDYYIGGYSGDECWRECEAIYGASLVAVNWDTVGGEASCSCQNDCQCMLPVGDAGFLATVEAVAELPGACDDSVDSESENQGGTDVADCSGDGDACPEAWVGDGYCDGADQVYDCDLTCYDNDGGDCEPPPTAWEPGAGWCASELDASVGTTVSAQACWDKCVDTHGADVVKAVDWWSGECWCQDDCQCMEDQGDEDIHLVTSSDIAALPDRCVGPCPDEEAAYHTCMNENDSARGDDDGDDGDDGDDDAGSLSTCADVQAWFPDQCELFGLWQCREPWFAYVECHYEALAASELGLACDLDCRPPSPQPTASPTLSPTPAPFIVGEVTFDGLDEADAEAHEDVIVDAIAEVAGVCPVSQDELHNATAIAARCPPGATPAVVTIRVSSSSSRRRLDGEVVVEYEVEAVDVAAISNVESALAKAEEDTTLVDEALEDAAKAATLEAAQTGGDTSVAQAFASVATTQLHSEVVAPSPAPTAVPTLAPTVSPTTVEYRKKQQRKELVRNVGILTGIIVAAIVAGCATVALCAFAVGKGPCKKTKKTTMAPVEGVPANTPALFEAQKKKPFWVLPGTPRRAEKAWRPESPGPPPLAPIPGATETPAEEP</sequence>
<name>A0A8J2T2K8_9STRA</name>
<feature type="active site" description="Charge relay system" evidence="6 7">
    <location>
        <position position="1165"/>
    </location>
</feature>
<dbReference type="PROSITE" id="PS51829">
    <property type="entry name" value="P_HOMO_B"/>
    <property type="match status" value="1"/>
</dbReference>
<evidence type="ECO:0000256" key="5">
    <source>
        <dbReference type="ARBA" id="ARBA00023619"/>
    </source>
</evidence>
<feature type="region of interest" description="Disordered" evidence="8">
    <location>
        <begin position="21"/>
        <end position="177"/>
    </location>
</feature>
<keyword evidence="3 7" id="KW-0720">Serine protease</keyword>
<dbReference type="Pfam" id="PF01483">
    <property type="entry name" value="P_proprotein"/>
    <property type="match status" value="1"/>
</dbReference>
<feature type="region of interest" description="Disordered" evidence="8">
    <location>
        <begin position="1996"/>
        <end position="2027"/>
    </location>
</feature>
<dbReference type="GO" id="GO:0016485">
    <property type="term" value="P:protein processing"/>
    <property type="evidence" value="ECO:0007669"/>
    <property type="project" value="TreeGrafter"/>
</dbReference>
<feature type="domain" description="P/Homo B" evidence="11">
    <location>
        <begin position="1240"/>
        <end position="1393"/>
    </location>
</feature>
<dbReference type="OrthoDB" id="194812at2759"/>
<dbReference type="EMBL" id="CAKKNE010000006">
    <property type="protein sequence ID" value="CAH0379506.1"/>
    <property type="molecule type" value="Genomic_DNA"/>
</dbReference>
<dbReference type="InterPro" id="IPR022398">
    <property type="entry name" value="Peptidase_S8_His-AS"/>
</dbReference>
<comment type="similarity">
    <text evidence="7">Belongs to the peptidase S8 family.</text>
</comment>
<feature type="chain" id="PRO_5035160779" description="subtilisin" evidence="10">
    <location>
        <begin position="19"/>
        <end position="2027"/>
    </location>
</feature>
<evidence type="ECO:0000256" key="10">
    <source>
        <dbReference type="SAM" id="SignalP"/>
    </source>
</evidence>
<evidence type="ECO:0000256" key="4">
    <source>
        <dbReference type="ARBA" id="ARBA00023529"/>
    </source>
</evidence>
<dbReference type="SUPFAM" id="SSF52743">
    <property type="entry name" value="Subtilisin-like"/>
    <property type="match status" value="1"/>
</dbReference>
<dbReference type="GO" id="GO:0016020">
    <property type="term" value="C:membrane"/>
    <property type="evidence" value="ECO:0007669"/>
    <property type="project" value="TreeGrafter"/>
</dbReference>
<feature type="compositionally biased region" description="Basic residues" evidence="8">
    <location>
        <begin position="58"/>
        <end position="68"/>
    </location>
</feature>
<dbReference type="SUPFAM" id="SSF49785">
    <property type="entry name" value="Galactose-binding domain-like"/>
    <property type="match status" value="1"/>
</dbReference>
<feature type="compositionally biased region" description="Pro residues" evidence="8">
    <location>
        <begin position="164"/>
        <end position="173"/>
    </location>
</feature>
<evidence type="ECO:0000313" key="12">
    <source>
        <dbReference type="EMBL" id="CAH0379506.1"/>
    </source>
</evidence>
<protein>
    <recommendedName>
        <fullName evidence="5">subtilisin</fullName>
        <ecNumber evidence="5">3.4.21.62</ecNumber>
    </recommendedName>
</protein>
<dbReference type="InterPro" id="IPR000209">
    <property type="entry name" value="Peptidase_S8/S53_dom"/>
</dbReference>
<keyword evidence="9" id="KW-0472">Membrane</keyword>
<evidence type="ECO:0000256" key="3">
    <source>
        <dbReference type="ARBA" id="ARBA00022825"/>
    </source>
</evidence>
<evidence type="ECO:0000256" key="2">
    <source>
        <dbReference type="ARBA" id="ARBA00022801"/>
    </source>
</evidence>
<feature type="transmembrane region" description="Helical" evidence="9">
    <location>
        <begin position="1929"/>
        <end position="1954"/>
    </location>
</feature>
<comment type="catalytic activity">
    <reaction evidence="4">
        <text>Hydrolysis of proteins with broad specificity for peptide bonds, and a preference for a large uncharged residue in P1. Hydrolyzes peptide amides.</text>
        <dbReference type="EC" id="3.4.21.62"/>
    </reaction>
</comment>
<evidence type="ECO:0000259" key="11">
    <source>
        <dbReference type="PROSITE" id="PS51829"/>
    </source>
</evidence>
<feature type="region of interest" description="Disordered" evidence="8">
    <location>
        <begin position="1651"/>
        <end position="1673"/>
    </location>
</feature>
<dbReference type="InterPro" id="IPR023828">
    <property type="entry name" value="Peptidase_S8_Ser-AS"/>
</dbReference>
<keyword evidence="9" id="KW-0812">Transmembrane</keyword>
<dbReference type="InterPro" id="IPR008979">
    <property type="entry name" value="Galactose-bd-like_sf"/>
</dbReference>
<gene>
    <name evidence="12" type="ORF">PECAL_6P11320</name>
</gene>
<proteinExistence type="inferred from homology"/>
<keyword evidence="1 7" id="KW-0645">Protease</keyword>
<dbReference type="GO" id="GO:0004252">
    <property type="term" value="F:serine-type endopeptidase activity"/>
    <property type="evidence" value="ECO:0007669"/>
    <property type="project" value="UniProtKB-UniRule"/>
</dbReference>
<feature type="signal peptide" evidence="10">
    <location>
        <begin position="1"/>
        <end position="18"/>
    </location>
</feature>
<feature type="compositionally biased region" description="Low complexity" evidence="8">
    <location>
        <begin position="152"/>
        <end position="163"/>
    </location>
</feature>
<feature type="compositionally biased region" description="Acidic residues" evidence="8">
    <location>
        <begin position="1660"/>
        <end position="1672"/>
    </location>
</feature>
<dbReference type="PROSITE" id="PS00138">
    <property type="entry name" value="SUBTILASE_SER"/>
    <property type="match status" value="1"/>
</dbReference>
<organism evidence="12 13">
    <name type="scientific">Pelagomonas calceolata</name>
    <dbReference type="NCBI Taxonomy" id="35677"/>
    <lineage>
        <taxon>Eukaryota</taxon>
        <taxon>Sar</taxon>
        <taxon>Stramenopiles</taxon>
        <taxon>Ochrophyta</taxon>
        <taxon>Pelagophyceae</taxon>
        <taxon>Pelagomonadales</taxon>
        <taxon>Pelagomonadaceae</taxon>
        <taxon>Pelagomonas</taxon>
    </lineage>
</organism>
<evidence type="ECO:0000256" key="7">
    <source>
        <dbReference type="PROSITE-ProRule" id="PRU01240"/>
    </source>
</evidence>
<feature type="compositionally biased region" description="Basic and acidic residues" evidence="8">
    <location>
        <begin position="91"/>
        <end position="100"/>
    </location>
</feature>
<feature type="active site" description="Charge relay system" evidence="6 7">
    <location>
        <position position="920"/>
    </location>
</feature>
<keyword evidence="9" id="KW-1133">Transmembrane helix</keyword>
<dbReference type="EC" id="3.4.21.62" evidence="5"/>
<dbReference type="InterPro" id="IPR002884">
    <property type="entry name" value="P_dom"/>
</dbReference>
<dbReference type="InterPro" id="IPR015500">
    <property type="entry name" value="Peptidase_S8_subtilisin-rel"/>
</dbReference>
<evidence type="ECO:0000256" key="8">
    <source>
        <dbReference type="SAM" id="MobiDB-lite"/>
    </source>
</evidence>
<evidence type="ECO:0000256" key="9">
    <source>
        <dbReference type="SAM" id="Phobius"/>
    </source>
</evidence>
<dbReference type="PANTHER" id="PTHR42884">
    <property type="entry name" value="PROPROTEIN CONVERTASE SUBTILISIN/KEXIN-RELATED"/>
    <property type="match status" value="1"/>
</dbReference>
<evidence type="ECO:0000313" key="13">
    <source>
        <dbReference type="Proteomes" id="UP000789595"/>
    </source>
</evidence>
<dbReference type="PROSITE" id="PS51892">
    <property type="entry name" value="SUBTILASE"/>
    <property type="match status" value="1"/>
</dbReference>
<dbReference type="Proteomes" id="UP000789595">
    <property type="component" value="Unassembled WGS sequence"/>
</dbReference>
<dbReference type="PRINTS" id="PR00723">
    <property type="entry name" value="SUBTILISIN"/>
</dbReference>
<dbReference type="InterPro" id="IPR036852">
    <property type="entry name" value="Peptidase_S8/S53_dom_sf"/>
</dbReference>
<keyword evidence="2 7" id="KW-0378">Hydrolase</keyword>
<accession>A0A8J2T2K8</accession>
<feature type="compositionally biased region" description="Low complexity" evidence="8">
    <location>
        <begin position="33"/>
        <end position="43"/>
    </location>
</feature>
<comment type="caution">
    <text evidence="12">The sequence shown here is derived from an EMBL/GenBank/DDBJ whole genome shotgun (WGS) entry which is preliminary data.</text>
</comment>
<dbReference type="PANTHER" id="PTHR42884:SF14">
    <property type="entry name" value="NEUROENDOCRINE CONVERTASE 1"/>
    <property type="match status" value="1"/>
</dbReference>
<dbReference type="Gene3D" id="3.40.50.200">
    <property type="entry name" value="Peptidase S8/S53 domain"/>
    <property type="match status" value="1"/>
</dbReference>
<evidence type="ECO:0000256" key="1">
    <source>
        <dbReference type="ARBA" id="ARBA00022670"/>
    </source>
</evidence>
<keyword evidence="10" id="KW-0732">Signal</keyword>
<reference evidence="12" key="1">
    <citation type="submission" date="2021-11" db="EMBL/GenBank/DDBJ databases">
        <authorList>
            <consortium name="Genoscope - CEA"/>
            <person name="William W."/>
        </authorList>
    </citation>
    <scope>NUCLEOTIDE SEQUENCE</scope>
</reference>
<dbReference type="Pfam" id="PF00082">
    <property type="entry name" value="Peptidase_S8"/>
    <property type="match status" value="1"/>
</dbReference>
<dbReference type="GO" id="GO:0005737">
    <property type="term" value="C:cytoplasm"/>
    <property type="evidence" value="ECO:0007669"/>
    <property type="project" value="UniProtKB-ARBA"/>
</dbReference>
<keyword evidence="13" id="KW-1185">Reference proteome</keyword>
<dbReference type="PROSITE" id="PS00137">
    <property type="entry name" value="SUBTILASE_HIS"/>
    <property type="match status" value="1"/>
</dbReference>
<dbReference type="Gene3D" id="2.60.120.260">
    <property type="entry name" value="Galactose-binding domain-like"/>
    <property type="match status" value="1"/>
</dbReference>
<evidence type="ECO:0000256" key="6">
    <source>
        <dbReference type="PIRSR" id="PIRSR615500-1"/>
    </source>
</evidence>